<dbReference type="Pfam" id="PF14535">
    <property type="entry name" value="AMP-binding_C_2"/>
    <property type="match status" value="1"/>
</dbReference>
<feature type="domain" description="AMP-dependent ligase C-terminal" evidence="1">
    <location>
        <begin position="80"/>
        <end position="177"/>
    </location>
</feature>
<reference evidence="2" key="1">
    <citation type="journal article" date="2014" name="Front. Microbiol.">
        <title>High frequency of phylogenetically diverse reductive dehalogenase-homologous genes in deep subseafloor sedimentary metagenomes.</title>
        <authorList>
            <person name="Kawai M."/>
            <person name="Futagami T."/>
            <person name="Toyoda A."/>
            <person name="Takaki Y."/>
            <person name="Nishi S."/>
            <person name="Hori S."/>
            <person name="Arai W."/>
            <person name="Tsubouchi T."/>
            <person name="Morono Y."/>
            <person name="Uchiyama I."/>
            <person name="Ito T."/>
            <person name="Fujiyama A."/>
            <person name="Inagaki F."/>
            <person name="Takami H."/>
        </authorList>
    </citation>
    <scope>NUCLEOTIDE SEQUENCE</scope>
    <source>
        <strain evidence="2">Expedition CK06-06</strain>
    </source>
</reference>
<dbReference type="Gene3D" id="3.40.50.12780">
    <property type="entry name" value="N-terminal domain of ligase-like"/>
    <property type="match status" value="1"/>
</dbReference>
<evidence type="ECO:0000313" key="2">
    <source>
        <dbReference type="EMBL" id="GAI97826.1"/>
    </source>
</evidence>
<dbReference type="AlphaFoldDB" id="X1U2G8"/>
<gene>
    <name evidence="2" type="ORF">S12H4_39132</name>
</gene>
<proteinExistence type="predicted"/>
<sequence length="177" mass="19713">GEADLLAEIIDPETGEVLPDGEEGELVFTTLTREAMPLIRYRTHDISRLSVKPCECGITTLKKLDRTTRRLESAVKIGEGDEIYPTMFDEALYAIPDIVGYEVSISKDGVKDSLTFQVEIARKGAAVEELVREVILKVPPVQKNIKMGKMTVPEIQLVTPGSLRKSTRAKKLIKDMR</sequence>
<feature type="non-terminal residue" evidence="2">
    <location>
        <position position="1"/>
    </location>
</feature>
<protein>
    <recommendedName>
        <fullName evidence="1">AMP-dependent ligase C-terminal domain-containing protein</fullName>
    </recommendedName>
</protein>
<dbReference type="InterPro" id="IPR028154">
    <property type="entry name" value="AMP-dep_Lig_C"/>
</dbReference>
<organism evidence="2">
    <name type="scientific">marine sediment metagenome</name>
    <dbReference type="NCBI Taxonomy" id="412755"/>
    <lineage>
        <taxon>unclassified sequences</taxon>
        <taxon>metagenomes</taxon>
        <taxon>ecological metagenomes</taxon>
    </lineage>
</organism>
<comment type="caution">
    <text evidence="2">The sequence shown here is derived from an EMBL/GenBank/DDBJ whole genome shotgun (WGS) entry which is preliminary data.</text>
</comment>
<dbReference type="PANTHER" id="PTHR43845">
    <property type="entry name" value="BLR5969 PROTEIN"/>
    <property type="match status" value="1"/>
</dbReference>
<accession>X1U2G8</accession>
<evidence type="ECO:0000259" key="1">
    <source>
        <dbReference type="Pfam" id="PF14535"/>
    </source>
</evidence>
<dbReference type="Gene3D" id="3.30.300.30">
    <property type="match status" value="1"/>
</dbReference>
<dbReference type="SUPFAM" id="SSF56801">
    <property type="entry name" value="Acetyl-CoA synthetase-like"/>
    <property type="match status" value="1"/>
</dbReference>
<dbReference type="InterPro" id="IPR042099">
    <property type="entry name" value="ANL_N_sf"/>
</dbReference>
<dbReference type="InterPro" id="IPR045851">
    <property type="entry name" value="AMP-bd_C_sf"/>
</dbReference>
<dbReference type="EMBL" id="BARW01023625">
    <property type="protein sequence ID" value="GAI97826.1"/>
    <property type="molecule type" value="Genomic_DNA"/>
</dbReference>
<name>X1U2G8_9ZZZZ</name>
<dbReference type="PANTHER" id="PTHR43845:SF1">
    <property type="entry name" value="BLR5969 PROTEIN"/>
    <property type="match status" value="1"/>
</dbReference>